<keyword evidence="8" id="KW-0472">Membrane</keyword>
<evidence type="ECO:0000256" key="7">
    <source>
        <dbReference type="ARBA" id="ARBA00023065"/>
    </source>
</evidence>
<sequence length="328" mass="37632">MLECKNLSISYNGKKILHRVSFRVTKGDIMCIIGPSGGGKTTLLRTIAGLVPVKEGQIVLGGKSVTRHKPEHRPVVLMFQRSVLFPHMTVLENVNYGLKLQKIPRERSQQMSMDILKRVGMEDYFHVFPYELSGGQQQRVAFARALVIKPKLLLFDEPFSSLDPVLRMSLRTWVRNMLKDEGMTALFVTHDKEEAMIVGDQIAVMANGMIHQTGSPLEVYKYPDNLVTAKHYSEGIILEDHYFISSRFLRLRNQSWQGNENEFTIRGTVLGKWMRSAQLFYQVEIPHLSQYIIMPSEEEVEIEETVQLTVEKKYISELNNINGEVREC</sequence>
<dbReference type="STRING" id="930128.SAMN05192532_105185"/>
<dbReference type="InterPro" id="IPR027417">
    <property type="entry name" value="P-loop_NTPase"/>
</dbReference>
<dbReference type="GO" id="GO:0015408">
    <property type="term" value="F:ABC-type ferric iron transporter activity"/>
    <property type="evidence" value="ECO:0007669"/>
    <property type="project" value="InterPro"/>
</dbReference>
<keyword evidence="15" id="KW-1185">Reference proteome</keyword>
<evidence type="ECO:0000256" key="2">
    <source>
        <dbReference type="ARBA" id="ARBA00022475"/>
    </source>
</evidence>
<comment type="catalytic activity">
    <reaction evidence="9">
        <text>a quaternary ammonium(out) + ATP + H2O = a quaternary ammonium(in) + ADP + phosphate + H(+)</text>
        <dbReference type="Rhea" id="RHEA:11036"/>
        <dbReference type="ChEBI" id="CHEBI:15377"/>
        <dbReference type="ChEBI" id="CHEBI:15378"/>
        <dbReference type="ChEBI" id="CHEBI:30616"/>
        <dbReference type="ChEBI" id="CHEBI:35267"/>
        <dbReference type="ChEBI" id="CHEBI:43474"/>
        <dbReference type="ChEBI" id="CHEBI:456216"/>
        <dbReference type="EC" id="7.6.2.9"/>
    </reaction>
</comment>
<dbReference type="Pfam" id="PF00005">
    <property type="entry name" value="ABC_tran"/>
    <property type="match status" value="1"/>
</dbReference>
<evidence type="ECO:0000313" key="14">
    <source>
        <dbReference type="EMBL" id="SFE89203.1"/>
    </source>
</evidence>
<evidence type="ECO:0000256" key="5">
    <source>
        <dbReference type="ARBA" id="ARBA00022840"/>
    </source>
</evidence>
<dbReference type="InterPro" id="IPR003439">
    <property type="entry name" value="ABC_transporter-like_ATP-bd"/>
</dbReference>
<evidence type="ECO:0000256" key="1">
    <source>
        <dbReference type="ARBA" id="ARBA00022448"/>
    </source>
</evidence>
<evidence type="ECO:0000259" key="13">
    <source>
        <dbReference type="PROSITE" id="PS50893"/>
    </source>
</evidence>
<dbReference type="PANTHER" id="PTHR42781:SF4">
    <property type="entry name" value="SPERMIDINE_PUTRESCINE IMPORT ATP-BINDING PROTEIN POTA"/>
    <property type="match status" value="1"/>
</dbReference>
<dbReference type="GO" id="GO:0016887">
    <property type="term" value="F:ATP hydrolysis activity"/>
    <property type="evidence" value="ECO:0007669"/>
    <property type="project" value="InterPro"/>
</dbReference>
<dbReference type="GO" id="GO:0016020">
    <property type="term" value="C:membrane"/>
    <property type="evidence" value="ECO:0007669"/>
    <property type="project" value="InterPro"/>
</dbReference>
<evidence type="ECO:0000256" key="6">
    <source>
        <dbReference type="ARBA" id="ARBA00023004"/>
    </source>
</evidence>
<evidence type="ECO:0000256" key="9">
    <source>
        <dbReference type="ARBA" id="ARBA00052482"/>
    </source>
</evidence>
<name>A0A1I2E934_9BACI</name>
<dbReference type="GO" id="GO:0015418">
    <property type="term" value="F:ABC-type quaternary ammonium compound transporting activity"/>
    <property type="evidence" value="ECO:0007669"/>
    <property type="project" value="UniProtKB-EC"/>
</dbReference>
<keyword evidence="7" id="KW-0406">Ion transport</keyword>
<dbReference type="AlphaFoldDB" id="A0A1I2E934"/>
<dbReference type="InterPro" id="IPR017871">
    <property type="entry name" value="ABC_transporter-like_CS"/>
</dbReference>
<organism evidence="14 15">
    <name type="scientific">Alteribacillus iranensis</name>
    <dbReference type="NCBI Taxonomy" id="930128"/>
    <lineage>
        <taxon>Bacteria</taxon>
        <taxon>Bacillati</taxon>
        <taxon>Bacillota</taxon>
        <taxon>Bacilli</taxon>
        <taxon>Bacillales</taxon>
        <taxon>Bacillaceae</taxon>
        <taxon>Alteribacillus</taxon>
    </lineage>
</organism>
<evidence type="ECO:0000256" key="12">
    <source>
        <dbReference type="ARBA" id="ARBA00070305"/>
    </source>
</evidence>
<reference evidence="14 15" key="1">
    <citation type="submission" date="2016-10" db="EMBL/GenBank/DDBJ databases">
        <authorList>
            <person name="de Groot N.N."/>
        </authorList>
    </citation>
    <scope>NUCLEOTIDE SEQUENCE [LARGE SCALE GENOMIC DNA]</scope>
    <source>
        <strain evidence="14 15">DSM 23995</strain>
    </source>
</reference>
<dbReference type="SMART" id="SM00382">
    <property type="entry name" value="AAA"/>
    <property type="match status" value="1"/>
</dbReference>
<dbReference type="PROSITE" id="PS00211">
    <property type="entry name" value="ABC_TRANSPORTER_1"/>
    <property type="match status" value="1"/>
</dbReference>
<comment type="subunit">
    <text evidence="10">The complex is composed of two ATP-binding proteins (OpuCA), two transmembrane proteins (OpuCB and OpuCD) and a solute-binding protein (OpuCC).</text>
</comment>
<keyword evidence="6" id="KW-0408">Iron</keyword>
<evidence type="ECO:0000313" key="15">
    <source>
        <dbReference type="Proteomes" id="UP000199516"/>
    </source>
</evidence>
<keyword evidence="1" id="KW-0813">Transport</keyword>
<dbReference type="Gene3D" id="3.40.50.300">
    <property type="entry name" value="P-loop containing nucleotide triphosphate hydrolases"/>
    <property type="match status" value="1"/>
</dbReference>
<keyword evidence="3" id="KW-0410">Iron transport</keyword>
<dbReference type="EC" id="7.6.2.9" evidence="11"/>
<dbReference type="CDD" id="cd03259">
    <property type="entry name" value="ABC_Carb_Solutes_like"/>
    <property type="match status" value="1"/>
</dbReference>
<dbReference type="FunFam" id="3.40.50.300:FF:000425">
    <property type="entry name" value="Probable ABC transporter, ATP-binding subunit"/>
    <property type="match status" value="1"/>
</dbReference>
<evidence type="ECO:0000256" key="11">
    <source>
        <dbReference type="ARBA" id="ARBA00066388"/>
    </source>
</evidence>
<dbReference type="SUPFAM" id="SSF52540">
    <property type="entry name" value="P-loop containing nucleoside triphosphate hydrolases"/>
    <property type="match status" value="1"/>
</dbReference>
<evidence type="ECO:0000256" key="10">
    <source>
        <dbReference type="ARBA" id="ARBA00063934"/>
    </source>
</evidence>
<proteinExistence type="predicted"/>
<dbReference type="OrthoDB" id="9790614at2"/>
<dbReference type="InterPro" id="IPR015853">
    <property type="entry name" value="ABC_transpr_FbpC"/>
</dbReference>
<keyword evidence="2" id="KW-1003">Cell membrane</keyword>
<dbReference type="PROSITE" id="PS50893">
    <property type="entry name" value="ABC_TRANSPORTER_2"/>
    <property type="match status" value="1"/>
</dbReference>
<dbReference type="GO" id="GO:0005524">
    <property type="term" value="F:ATP binding"/>
    <property type="evidence" value="ECO:0007669"/>
    <property type="project" value="UniProtKB-KW"/>
</dbReference>
<evidence type="ECO:0000256" key="4">
    <source>
        <dbReference type="ARBA" id="ARBA00022741"/>
    </source>
</evidence>
<keyword evidence="5 14" id="KW-0067">ATP-binding</keyword>
<feature type="domain" description="ABC transporter" evidence="13">
    <location>
        <begin position="2"/>
        <end position="232"/>
    </location>
</feature>
<dbReference type="RefSeq" id="WP_091662235.1">
    <property type="nucleotide sequence ID" value="NZ_FONT01000005.1"/>
</dbReference>
<gene>
    <name evidence="14" type="ORF">SAMN05192532_105185</name>
</gene>
<dbReference type="InterPro" id="IPR003593">
    <property type="entry name" value="AAA+_ATPase"/>
</dbReference>
<evidence type="ECO:0000256" key="8">
    <source>
        <dbReference type="ARBA" id="ARBA00023136"/>
    </source>
</evidence>
<keyword evidence="4" id="KW-0547">Nucleotide-binding</keyword>
<evidence type="ECO:0000256" key="3">
    <source>
        <dbReference type="ARBA" id="ARBA00022496"/>
    </source>
</evidence>
<dbReference type="Proteomes" id="UP000199516">
    <property type="component" value="Unassembled WGS sequence"/>
</dbReference>
<protein>
    <recommendedName>
        <fullName evidence="12">Carnitine transport ATP-binding protein OpuCA</fullName>
        <ecNumber evidence="11">7.6.2.9</ecNumber>
    </recommendedName>
</protein>
<dbReference type="PANTHER" id="PTHR42781">
    <property type="entry name" value="SPERMIDINE/PUTRESCINE IMPORT ATP-BINDING PROTEIN POTA"/>
    <property type="match status" value="1"/>
</dbReference>
<dbReference type="EMBL" id="FONT01000005">
    <property type="protein sequence ID" value="SFE89203.1"/>
    <property type="molecule type" value="Genomic_DNA"/>
</dbReference>
<accession>A0A1I2E934</accession>
<dbReference type="InterPro" id="IPR050093">
    <property type="entry name" value="ABC_SmlMolc_Importer"/>
</dbReference>